<dbReference type="GO" id="GO:0043107">
    <property type="term" value="P:type IV pilus-dependent motility"/>
    <property type="evidence" value="ECO:0007669"/>
    <property type="project" value="TreeGrafter"/>
</dbReference>
<protein>
    <submittedName>
        <fullName evidence="3">PilN domain-containing protein</fullName>
    </submittedName>
</protein>
<dbReference type="InterPro" id="IPR007813">
    <property type="entry name" value="PilN"/>
</dbReference>
<accession>A0A956SE03</accession>
<keyword evidence="2" id="KW-1133">Transmembrane helix</keyword>
<evidence type="ECO:0000313" key="3">
    <source>
        <dbReference type="EMBL" id="MCA9757025.1"/>
    </source>
</evidence>
<dbReference type="PANTHER" id="PTHR40278:SF2">
    <property type="entry name" value="TYPE IV PILUS INNER MEMBRANE COMPONENT PILN"/>
    <property type="match status" value="1"/>
</dbReference>
<dbReference type="InterPro" id="IPR052534">
    <property type="entry name" value="Extracell_DNA_Util/SecSys_Comp"/>
</dbReference>
<keyword evidence="2" id="KW-0812">Transmembrane</keyword>
<dbReference type="Proteomes" id="UP000739538">
    <property type="component" value="Unassembled WGS sequence"/>
</dbReference>
<dbReference type="AlphaFoldDB" id="A0A956SE03"/>
<sequence length="190" mass="21583">MIRVNLLPIEERIPEPKITVQVPRAKIWVTVIAALAVLAPIAGVHLMQRVKIASIRADIQAAEVEHRRLKPQIDRIEQLMAQREQLNQRLSVIQSLTRQRFFTVSLMDELAALVPNYLWFTEVGEVHRGKVEIVGRTFSNLMVAELMRRMEESEMFDDVAIVLSEKVQDRKAGPDGPPVLEFTVSATVKP</sequence>
<keyword evidence="2" id="KW-0472">Membrane</keyword>
<evidence type="ECO:0000313" key="4">
    <source>
        <dbReference type="Proteomes" id="UP000739538"/>
    </source>
</evidence>
<feature type="coiled-coil region" evidence="1">
    <location>
        <begin position="69"/>
        <end position="96"/>
    </location>
</feature>
<feature type="transmembrane region" description="Helical" evidence="2">
    <location>
        <begin position="27"/>
        <end position="47"/>
    </location>
</feature>
<dbReference type="GO" id="GO:0043683">
    <property type="term" value="P:type IV pilus assembly"/>
    <property type="evidence" value="ECO:0007669"/>
    <property type="project" value="TreeGrafter"/>
</dbReference>
<organism evidence="3 4">
    <name type="scientific">Eiseniibacteriota bacterium</name>
    <dbReference type="NCBI Taxonomy" id="2212470"/>
    <lineage>
        <taxon>Bacteria</taxon>
        <taxon>Candidatus Eiseniibacteriota</taxon>
    </lineage>
</organism>
<evidence type="ECO:0000256" key="1">
    <source>
        <dbReference type="SAM" id="Coils"/>
    </source>
</evidence>
<name>A0A956SE03_UNCEI</name>
<proteinExistence type="predicted"/>
<evidence type="ECO:0000256" key="2">
    <source>
        <dbReference type="SAM" id="Phobius"/>
    </source>
</evidence>
<gene>
    <name evidence="3" type="ORF">KDA27_14570</name>
</gene>
<dbReference type="EMBL" id="JAGQHS010000077">
    <property type="protein sequence ID" value="MCA9757025.1"/>
    <property type="molecule type" value="Genomic_DNA"/>
</dbReference>
<dbReference type="Pfam" id="PF05137">
    <property type="entry name" value="PilN"/>
    <property type="match status" value="1"/>
</dbReference>
<reference evidence="3" key="2">
    <citation type="journal article" date="2021" name="Microbiome">
        <title>Successional dynamics and alternative stable states in a saline activated sludge microbial community over 9 years.</title>
        <authorList>
            <person name="Wang Y."/>
            <person name="Ye J."/>
            <person name="Ju F."/>
            <person name="Liu L."/>
            <person name="Boyd J.A."/>
            <person name="Deng Y."/>
            <person name="Parks D.H."/>
            <person name="Jiang X."/>
            <person name="Yin X."/>
            <person name="Woodcroft B.J."/>
            <person name="Tyson G.W."/>
            <person name="Hugenholtz P."/>
            <person name="Polz M.F."/>
            <person name="Zhang T."/>
        </authorList>
    </citation>
    <scope>NUCLEOTIDE SEQUENCE</scope>
    <source>
        <strain evidence="3">HKST-UBA02</strain>
    </source>
</reference>
<reference evidence="3" key="1">
    <citation type="submission" date="2020-04" db="EMBL/GenBank/DDBJ databases">
        <authorList>
            <person name="Zhang T."/>
        </authorList>
    </citation>
    <scope>NUCLEOTIDE SEQUENCE</scope>
    <source>
        <strain evidence="3">HKST-UBA02</strain>
    </source>
</reference>
<dbReference type="PANTHER" id="PTHR40278">
    <property type="entry name" value="DNA UTILIZATION PROTEIN HOFN"/>
    <property type="match status" value="1"/>
</dbReference>
<comment type="caution">
    <text evidence="3">The sequence shown here is derived from an EMBL/GenBank/DDBJ whole genome shotgun (WGS) entry which is preliminary data.</text>
</comment>
<keyword evidence="1" id="KW-0175">Coiled coil</keyword>